<dbReference type="RefSeq" id="WP_187569313.1">
    <property type="nucleotide sequence ID" value="NZ_CP060711.1"/>
</dbReference>
<name>A0A7G9QQC0_9GAMM</name>
<evidence type="ECO:0000313" key="4">
    <source>
        <dbReference type="Proteomes" id="UP000515977"/>
    </source>
</evidence>
<dbReference type="Proteomes" id="UP000515977">
    <property type="component" value="Chromosome"/>
</dbReference>
<sequence length="349" mass="37054">MAADSMAIEQAAAGWLARRDGGRWNAGDEAALACWLEADTAHRVAFLRLQAAWEEGGRLQALGAGWQGGDAPARGHWQAAPASRREQMLQAMAQRPALARPARGRSALRFALAAAVAGCALAVAWGWRSHAQVDAASYRTALGEVRTLPLADGSRATLASASGIDVRLSHSARDVDLTAGEAIFEVAKDRQRPFTVAADGYRAVAVGTRFSVRRDAADLRVVVTEGTVRLDAPPADGVAQPSALLPAGSVALVRGGNLLVRSLPLAEAQQLLDWRDGLLAFRDAPLGEVAAEFNRYNARKLVVADAEAGALRVGGSFRWDNEEGFARLLEAGFPVRAEIGADRIVLRSR</sequence>
<evidence type="ECO:0000259" key="1">
    <source>
        <dbReference type="Pfam" id="PF04773"/>
    </source>
</evidence>
<dbReference type="Pfam" id="PF04773">
    <property type="entry name" value="FecR"/>
    <property type="match status" value="1"/>
</dbReference>
<evidence type="ECO:0000259" key="2">
    <source>
        <dbReference type="Pfam" id="PF16220"/>
    </source>
</evidence>
<dbReference type="Gene3D" id="3.55.50.30">
    <property type="match status" value="1"/>
</dbReference>
<dbReference type="KEGG" id="tbv:H9L17_09960"/>
<dbReference type="PANTHER" id="PTHR30273">
    <property type="entry name" value="PERIPLASMIC SIGNAL SENSOR AND SIGMA FACTOR ACTIVATOR FECR-RELATED"/>
    <property type="match status" value="1"/>
</dbReference>
<organism evidence="3 4">
    <name type="scientific">Thermomonas brevis</name>
    <dbReference type="NCBI Taxonomy" id="215691"/>
    <lineage>
        <taxon>Bacteria</taxon>
        <taxon>Pseudomonadati</taxon>
        <taxon>Pseudomonadota</taxon>
        <taxon>Gammaproteobacteria</taxon>
        <taxon>Lysobacterales</taxon>
        <taxon>Lysobacteraceae</taxon>
        <taxon>Thermomonas</taxon>
    </lineage>
</organism>
<gene>
    <name evidence="3" type="ORF">H9L17_09960</name>
</gene>
<dbReference type="PANTHER" id="PTHR30273:SF2">
    <property type="entry name" value="PROTEIN FECR"/>
    <property type="match status" value="1"/>
</dbReference>
<dbReference type="GO" id="GO:0016989">
    <property type="term" value="F:sigma factor antagonist activity"/>
    <property type="evidence" value="ECO:0007669"/>
    <property type="project" value="TreeGrafter"/>
</dbReference>
<dbReference type="AlphaFoldDB" id="A0A7G9QQC0"/>
<evidence type="ECO:0000313" key="3">
    <source>
        <dbReference type="EMBL" id="QNN45545.1"/>
    </source>
</evidence>
<dbReference type="Pfam" id="PF16220">
    <property type="entry name" value="DUF4880"/>
    <property type="match status" value="1"/>
</dbReference>
<keyword evidence="4" id="KW-1185">Reference proteome</keyword>
<dbReference type="EMBL" id="CP060711">
    <property type="protein sequence ID" value="QNN45545.1"/>
    <property type="molecule type" value="Genomic_DNA"/>
</dbReference>
<feature type="domain" description="FecR N-terminal" evidence="2">
    <location>
        <begin position="10"/>
        <end position="51"/>
    </location>
</feature>
<dbReference type="PIRSF" id="PIRSF018266">
    <property type="entry name" value="FecR"/>
    <property type="match status" value="1"/>
</dbReference>
<dbReference type="InterPro" id="IPR012373">
    <property type="entry name" value="Ferrdict_sens_TM"/>
</dbReference>
<protein>
    <submittedName>
        <fullName evidence="3">FecR domain-containing protein</fullName>
    </submittedName>
</protein>
<feature type="domain" description="FecR protein" evidence="1">
    <location>
        <begin position="137"/>
        <end position="229"/>
    </location>
</feature>
<accession>A0A7G9QQC0</accession>
<reference evidence="3 4" key="1">
    <citation type="submission" date="2020-08" db="EMBL/GenBank/DDBJ databases">
        <title>Genome sequence of Thermomonas brevis KACC 16975T.</title>
        <authorList>
            <person name="Hyun D.-W."/>
            <person name="Bae J.-W."/>
        </authorList>
    </citation>
    <scope>NUCLEOTIDE SEQUENCE [LARGE SCALE GENOMIC DNA]</scope>
    <source>
        <strain evidence="3 4">KACC 16975</strain>
    </source>
</reference>
<dbReference type="Gene3D" id="2.60.120.1440">
    <property type="match status" value="1"/>
</dbReference>
<proteinExistence type="predicted"/>
<dbReference type="InterPro" id="IPR032623">
    <property type="entry name" value="FecR_N"/>
</dbReference>
<dbReference type="InterPro" id="IPR006860">
    <property type="entry name" value="FecR"/>
</dbReference>